<organism evidence="1 2">
    <name type="scientific">Streptomyces natalensis ATCC 27448</name>
    <dbReference type="NCBI Taxonomy" id="1240678"/>
    <lineage>
        <taxon>Bacteria</taxon>
        <taxon>Bacillati</taxon>
        <taxon>Actinomycetota</taxon>
        <taxon>Actinomycetes</taxon>
        <taxon>Kitasatosporales</taxon>
        <taxon>Streptomycetaceae</taxon>
        <taxon>Streptomyces</taxon>
    </lineage>
</organism>
<evidence type="ECO:0000313" key="2">
    <source>
        <dbReference type="Proteomes" id="UP000032458"/>
    </source>
</evidence>
<keyword evidence="2" id="KW-1185">Reference proteome</keyword>
<name>A0A0D7CH79_9ACTN</name>
<dbReference type="RefSeq" id="WP_030063085.1">
    <property type="nucleotide sequence ID" value="NZ_JRKI01000034.1"/>
</dbReference>
<proteinExistence type="predicted"/>
<comment type="caution">
    <text evidence="1">The sequence shown here is derived from an EMBL/GenBank/DDBJ whole genome shotgun (WGS) entry which is preliminary data.</text>
</comment>
<dbReference type="Proteomes" id="UP000032458">
    <property type="component" value="Unassembled WGS sequence"/>
</dbReference>
<evidence type="ECO:0000313" key="1">
    <source>
        <dbReference type="EMBL" id="KIZ15401.1"/>
    </source>
</evidence>
<dbReference type="EMBL" id="JRKI01000034">
    <property type="protein sequence ID" value="KIZ15401.1"/>
    <property type="molecule type" value="Genomic_DNA"/>
</dbReference>
<gene>
    <name evidence="1" type="ORF">SNA_28010</name>
</gene>
<sequence>MSSSRPLKPSGEDLRYDRDAVTALVCAEGHATRYVHVFASGTDTQYAAIKRAILNEIADTMGCH</sequence>
<dbReference type="PATRIC" id="fig|1240678.4.peg.5974"/>
<dbReference type="AlphaFoldDB" id="A0A0D7CH79"/>
<reference evidence="1 2" key="1">
    <citation type="submission" date="2014-09" db="EMBL/GenBank/DDBJ databases">
        <title>Draft genome sequence of Streptomyces natalensis ATCC 27448, producer of the antifungal pimaricin.</title>
        <authorList>
            <person name="Mendes M.V."/>
            <person name="Beites T."/>
            <person name="Pires S."/>
            <person name="Santos C.L."/>
            <person name="Moradas-Ferreira P."/>
        </authorList>
    </citation>
    <scope>NUCLEOTIDE SEQUENCE [LARGE SCALE GENOMIC DNA]</scope>
    <source>
        <strain evidence="1 2">ATCC 27448</strain>
    </source>
</reference>
<accession>A0A0D7CH79</accession>
<protein>
    <submittedName>
        <fullName evidence="1">Uncharacterized protein</fullName>
    </submittedName>
</protein>